<protein>
    <submittedName>
        <fullName evidence="13">SusC/RagA family</fullName>
    </submittedName>
</protein>
<dbReference type="Pfam" id="PF07715">
    <property type="entry name" value="Plug"/>
    <property type="match status" value="1"/>
</dbReference>
<name>A0A1R3TCZ7_9BACT</name>
<dbReference type="InterPro" id="IPR000531">
    <property type="entry name" value="Beta-barrel_TonB"/>
</dbReference>
<dbReference type="NCBIfam" id="TIGR04056">
    <property type="entry name" value="OMP_RagA_SusC"/>
    <property type="match status" value="1"/>
</dbReference>
<evidence type="ECO:0000256" key="3">
    <source>
        <dbReference type="ARBA" id="ARBA00022452"/>
    </source>
</evidence>
<organism evidence="13 14">
    <name type="scientific">Proteiniphilum saccharofermentans</name>
    <dbReference type="NCBI Taxonomy" id="1642647"/>
    <lineage>
        <taxon>Bacteria</taxon>
        <taxon>Pseudomonadati</taxon>
        <taxon>Bacteroidota</taxon>
        <taxon>Bacteroidia</taxon>
        <taxon>Bacteroidales</taxon>
        <taxon>Dysgonomonadaceae</taxon>
        <taxon>Proteiniphilum</taxon>
    </lineage>
</organism>
<keyword evidence="7 8" id="KW-0998">Cell outer membrane</keyword>
<evidence type="ECO:0000259" key="12">
    <source>
        <dbReference type="Pfam" id="PF07715"/>
    </source>
</evidence>
<feature type="domain" description="TonB-dependent receptor plug" evidence="12">
    <location>
        <begin position="150"/>
        <end position="265"/>
    </location>
</feature>
<dbReference type="InterPro" id="IPR008969">
    <property type="entry name" value="CarboxyPept-like_regulatory"/>
</dbReference>
<comment type="subcellular location">
    <subcellularLocation>
        <location evidence="1 8">Cell outer membrane</location>
        <topology evidence="1 8">Multi-pass membrane protein</topology>
    </subcellularLocation>
</comment>
<dbReference type="Gene3D" id="2.170.130.10">
    <property type="entry name" value="TonB-dependent receptor, plug domain"/>
    <property type="match status" value="1"/>
</dbReference>
<evidence type="ECO:0000256" key="5">
    <source>
        <dbReference type="ARBA" id="ARBA00023077"/>
    </source>
</evidence>
<keyword evidence="4 8" id="KW-0812">Transmembrane</keyword>
<accession>A0A1R3TCZ7</accession>
<sequence length="1060" mass="117733">MIMLKNVSLSRYQRVKLSMGKVLVISVVTFMVGMICPALLLGNSISDNLSDSFGVNQALQVRGNIVDETGEPLIGVSILIEGTSQGTVSDIDGNFVMNLQSAGVLQITYVGYKTQHIAVNQSNDNLRIVMEPEISTLDEVVAIGYGTARKRDLTGAVSSVKTSDIVQIPTSNAMDAIQGRVAGMDITRSSGSAGSGVNITIRGTKTLGYTDIYGTKTRNTEPLFIIDGVQGGSYADLNPNDIESIDVLKDASSTAIYGSLGANGVVIITTKRGRENRISINYDGYYGVNGFVDYPTPRIGESYMDVRREAYRAVGEWESQADDFKIFSNEEWDAIQNNQWVNWIDELVRQGRQQSHNVTVSSNNDKLNSYLSLGYYNEEGIFKKDDFTRYTLRVNLDYEVRKWLNIGVNSQLTYFDQNSVPSSMLTQALTYIPLGTPYDENGEINLFPVSGDAQRLSPLANYASENKAIDNTIALRSFNTAYLIIRPIEQLSWRSNLSTSVNAQRRGIYNGQYSTSQYGGSYINQAQVNKDLFRNYTWDNIITYADNIGDHYLEATGITTWIKNMDESYSSIGNDQLLDSYLFYSLGATDPASRLIYSNYIQSQTFGLAARLSYNYLGKYYITATGRWDGSSTLAPGHQWDFFPSVSGAWRINEEPFMAFSSDWLSNLKLRASYGTSGNAGAPPYATQGGSVSANTRFGFNDDPVLVYQFAYLVGNPSLGWEKSTSTNLGFDIGLWNNRIDLNLDLYNIDTDNILMARSLPPSTGAGGSSSAQFSTYQNIGKTNNKGIEITLNTVNIDRRDLKWNSTLTFTSNKEKIVSLITGEDIISGQNPEIASLLIGRPIDSFYSYKLDGIWQLGEEEEMAKYKLNGAENAFTPGSLKVVDSNGDFNITTDDRQYLGSRSPKFTIGLNNSLYYKGFDLGLSMLMRWGQMIDAEFLGRFDPSGVSNSPDYLNYWTPENPSNDFPRPKKDGRIYDNFGYMSLNYIDGSYFKIRNVNLGYTIPAALSGKMGINKLRFYITASNLFTVAKSHLIKNYDPERGGSESMPLTKQVVFGVNFNF</sequence>
<dbReference type="STRING" id="1642647.PSM36_2698"/>
<proteinExistence type="inferred from homology"/>
<dbReference type="InterPro" id="IPR039426">
    <property type="entry name" value="TonB-dep_rcpt-like"/>
</dbReference>
<evidence type="ECO:0000256" key="9">
    <source>
        <dbReference type="RuleBase" id="RU003357"/>
    </source>
</evidence>
<dbReference type="KEGG" id="psac:PSM36_2698"/>
<dbReference type="InterPro" id="IPR036942">
    <property type="entry name" value="Beta-barrel_TonB_sf"/>
</dbReference>
<evidence type="ECO:0000256" key="1">
    <source>
        <dbReference type="ARBA" id="ARBA00004571"/>
    </source>
</evidence>
<dbReference type="InterPro" id="IPR012910">
    <property type="entry name" value="Plug_dom"/>
</dbReference>
<evidence type="ECO:0000256" key="8">
    <source>
        <dbReference type="PROSITE-ProRule" id="PRU01360"/>
    </source>
</evidence>
<dbReference type="Gene3D" id="2.40.170.20">
    <property type="entry name" value="TonB-dependent receptor, beta-barrel domain"/>
    <property type="match status" value="1"/>
</dbReference>
<evidence type="ECO:0000256" key="6">
    <source>
        <dbReference type="ARBA" id="ARBA00023136"/>
    </source>
</evidence>
<dbReference type="SUPFAM" id="SSF49464">
    <property type="entry name" value="Carboxypeptidase regulatory domain-like"/>
    <property type="match status" value="1"/>
</dbReference>
<dbReference type="PROSITE" id="PS52016">
    <property type="entry name" value="TONB_DEPENDENT_REC_3"/>
    <property type="match status" value="1"/>
</dbReference>
<dbReference type="Gene3D" id="2.60.40.1120">
    <property type="entry name" value="Carboxypeptidase-like, regulatory domain"/>
    <property type="match status" value="1"/>
</dbReference>
<evidence type="ECO:0000256" key="7">
    <source>
        <dbReference type="ARBA" id="ARBA00023237"/>
    </source>
</evidence>
<feature type="domain" description="TonB-dependent receptor-like beta-barrel" evidence="11">
    <location>
        <begin position="470"/>
        <end position="911"/>
    </location>
</feature>
<dbReference type="InterPro" id="IPR023996">
    <property type="entry name" value="TonB-dep_OMP_SusC/RagA"/>
</dbReference>
<keyword evidence="10" id="KW-1133">Transmembrane helix</keyword>
<dbReference type="InterPro" id="IPR037066">
    <property type="entry name" value="Plug_dom_sf"/>
</dbReference>
<evidence type="ECO:0000256" key="10">
    <source>
        <dbReference type="SAM" id="Phobius"/>
    </source>
</evidence>
<dbReference type="NCBIfam" id="TIGR04057">
    <property type="entry name" value="SusC_RagA_signa"/>
    <property type="match status" value="1"/>
</dbReference>
<keyword evidence="6 8" id="KW-0472">Membrane</keyword>
<dbReference type="Proteomes" id="UP000187464">
    <property type="component" value="Chromosome I"/>
</dbReference>
<evidence type="ECO:0000313" key="14">
    <source>
        <dbReference type="Proteomes" id="UP000187464"/>
    </source>
</evidence>
<evidence type="ECO:0000313" key="13">
    <source>
        <dbReference type="EMBL" id="SCD21494.1"/>
    </source>
</evidence>
<evidence type="ECO:0000256" key="4">
    <source>
        <dbReference type="ARBA" id="ARBA00022692"/>
    </source>
</evidence>
<dbReference type="InterPro" id="IPR023997">
    <property type="entry name" value="TonB-dep_OMP_SusC/RagA_CS"/>
</dbReference>
<keyword evidence="2 8" id="KW-0813">Transport</keyword>
<keyword evidence="3 8" id="KW-1134">Transmembrane beta strand</keyword>
<comment type="similarity">
    <text evidence="8 9">Belongs to the TonB-dependent receptor family.</text>
</comment>
<evidence type="ECO:0000259" key="11">
    <source>
        <dbReference type="Pfam" id="PF00593"/>
    </source>
</evidence>
<evidence type="ECO:0000256" key="2">
    <source>
        <dbReference type="ARBA" id="ARBA00022448"/>
    </source>
</evidence>
<gene>
    <name evidence="13" type="ORF">PSM36_2698</name>
</gene>
<dbReference type="Pfam" id="PF13715">
    <property type="entry name" value="CarbopepD_reg_2"/>
    <property type="match status" value="1"/>
</dbReference>
<dbReference type="FunFam" id="2.60.40.1120:FF:000003">
    <property type="entry name" value="Outer membrane protein Omp121"/>
    <property type="match status" value="1"/>
</dbReference>
<dbReference type="SUPFAM" id="SSF56935">
    <property type="entry name" value="Porins"/>
    <property type="match status" value="1"/>
</dbReference>
<dbReference type="AlphaFoldDB" id="A0A1R3TCZ7"/>
<keyword evidence="5 9" id="KW-0798">TonB box</keyword>
<dbReference type="EMBL" id="LT605205">
    <property type="protein sequence ID" value="SCD21494.1"/>
    <property type="molecule type" value="Genomic_DNA"/>
</dbReference>
<dbReference type="Pfam" id="PF00593">
    <property type="entry name" value="TonB_dep_Rec_b-barrel"/>
    <property type="match status" value="1"/>
</dbReference>
<reference evidence="13 14" key="1">
    <citation type="submission" date="2016-08" db="EMBL/GenBank/DDBJ databases">
        <authorList>
            <person name="Seilhamer J.J."/>
        </authorList>
    </citation>
    <scope>NUCLEOTIDE SEQUENCE [LARGE SCALE GENOMIC DNA]</scope>
    <source>
        <strain evidence="13">M3/6</strain>
    </source>
</reference>
<feature type="transmembrane region" description="Helical" evidence="10">
    <location>
        <begin position="21"/>
        <end position="42"/>
    </location>
</feature>
<dbReference type="GO" id="GO:0009279">
    <property type="term" value="C:cell outer membrane"/>
    <property type="evidence" value="ECO:0007669"/>
    <property type="project" value="UniProtKB-SubCell"/>
</dbReference>
<keyword evidence="14" id="KW-1185">Reference proteome</keyword>